<evidence type="ECO:0000256" key="2">
    <source>
        <dbReference type="ARBA" id="ARBA00023065"/>
    </source>
</evidence>
<dbReference type="AlphaFoldDB" id="A0A238BJ00"/>
<dbReference type="GO" id="GO:0005886">
    <property type="term" value="C:plasma membrane"/>
    <property type="evidence" value="ECO:0007669"/>
    <property type="project" value="TreeGrafter"/>
</dbReference>
<dbReference type="Gene3D" id="3.10.580.10">
    <property type="entry name" value="CBS-domain"/>
    <property type="match status" value="1"/>
</dbReference>
<evidence type="ECO:0008006" key="6">
    <source>
        <dbReference type="Google" id="ProtNLM"/>
    </source>
</evidence>
<gene>
    <name evidence="4" type="ORF">X798_08082</name>
</gene>
<keyword evidence="5" id="KW-1185">Reference proteome</keyword>
<reference evidence="4 5" key="1">
    <citation type="submission" date="2015-12" db="EMBL/GenBank/DDBJ databases">
        <title>Draft genome of the nematode, Onchocerca flexuosa.</title>
        <authorList>
            <person name="Mitreva M."/>
        </authorList>
    </citation>
    <scope>NUCLEOTIDE SEQUENCE [LARGE SCALE GENOMIC DNA]</scope>
    <source>
        <strain evidence="4">Red Deer</strain>
    </source>
</reference>
<evidence type="ECO:0000256" key="3">
    <source>
        <dbReference type="ARBA" id="ARBA00023214"/>
    </source>
</evidence>
<keyword evidence="3" id="KW-0868">Chloride</keyword>
<keyword evidence="2" id="KW-0406">Ion transport</keyword>
<dbReference type="GO" id="GO:0005247">
    <property type="term" value="F:voltage-gated chloride channel activity"/>
    <property type="evidence" value="ECO:0007669"/>
    <property type="project" value="TreeGrafter"/>
</dbReference>
<dbReference type="Proteomes" id="UP000242913">
    <property type="component" value="Unassembled WGS sequence"/>
</dbReference>
<dbReference type="InterPro" id="IPR046342">
    <property type="entry name" value="CBS_dom_sf"/>
</dbReference>
<dbReference type="PANTHER" id="PTHR45720">
    <property type="entry name" value="CHLORIDE CHANNEL PROTEIN 2"/>
    <property type="match status" value="1"/>
</dbReference>
<evidence type="ECO:0000256" key="1">
    <source>
        <dbReference type="ARBA" id="ARBA00022448"/>
    </source>
</evidence>
<proteinExistence type="predicted"/>
<keyword evidence="1" id="KW-0813">Transport</keyword>
<evidence type="ECO:0000313" key="4">
    <source>
        <dbReference type="EMBL" id="OZC04964.1"/>
    </source>
</evidence>
<protein>
    <recommendedName>
        <fullName evidence="6">CBS domain-containing protein</fullName>
    </recommendedName>
</protein>
<dbReference type="OrthoDB" id="4564at2759"/>
<dbReference type="EMBL" id="KZ271554">
    <property type="protein sequence ID" value="OZC04964.1"/>
    <property type="molecule type" value="Genomic_DNA"/>
</dbReference>
<organism evidence="4 5">
    <name type="scientific">Onchocerca flexuosa</name>
    <dbReference type="NCBI Taxonomy" id="387005"/>
    <lineage>
        <taxon>Eukaryota</taxon>
        <taxon>Metazoa</taxon>
        <taxon>Ecdysozoa</taxon>
        <taxon>Nematoda</taxon>
        <taxon>Chromadorea</taxon>
        <taxon>Rhabditida</taxon>
        <taxon>Spirurina</taxon>
        <taxon>Spiruromorpha</taxon>
        <taxon>Filarioidea</taxon>
        <taxon>Onchocercidae</taxon>
        <taxon>Onchocerca</taxon>
    </lineage>
</organism>
<dbReference type="InterPro" id="IPR050970">
    <property type="entry name" value="Cl_channel_volt-gated"/>
</dbReference>
<sequence length="142" mass="15973">MYPVMRQEFFWKFSLSDLPFPLVFVKPTANELKKKATASEDILLDQAIDLNEAAIDSAPFQLVLGSSLHKVHTLFSLLALSHAYVTDRGRLVGVIALKELRDALANIYVRGAVPVISERKQTTNDLFLTRILNDVEEKSSRD</sequence>
<name>A0A238BJ00_9BILA</name>
<dbReference type="PANTHER" id="PTHR45720:SF15">
    <property type="entry name" value="CHLORIDE CHANNEL PROTEIN"/>
    <property type="match status" value="1"/>
</dbReference>
<evidence type="ECO:0000313" key="5">
    <source>
        <dbReference type="Proteomes" id="UP000242913"/>
    </source>
</evidence>
<accession>A0A238BJ00</accession>
<dbReference type="SUPFAM" id="SSF54631">
    <property type="entry name" value="CBS-domain pair"/>
    <property type="match status" value="1"/>
</dbReference>